<comment type="caution">
    <text evidence="2">The sequence shown here is derived from an EMBL/GenBank/DDBJ whole genome shotgun (WGS) entry which is preliminary data.</text>
</comment>
<name>A0A1D2NDW6_ORCCI</name>
<keyword evidence="2" id="KW-0675">Receptor</keyword>
<reference evidence="2 3" key="1">
    <citation type="journal article" date="2016" name="Genome Biol. Evol.">
        <title>Gene Family Evolution Reflects Adaptation to Soil Environmental Stressors in the Genome of the Collembolan Orchesella cincta.</title>
        <authorList>
            <person name="Faddeeva-Vakhrusheva A."/>
            <person name="Derks M.F."/>
            <person name="Anvar S.Y."/>
            <person name="Agamennone V."/>
            <person name="Suring W."/>
            <person name="Smit S."/>
            <person name="van Straalen N.M."/>
            <person name="Roelofs D."/>
        </authorList>
    </citation>
    <scope>NUCLEOTIDE SEQUENCE [LARGE SCALE GENOMIC DNA]</scope>
    <source>
        <tissue evidence="2">Mixed pool</tissue>
    </source>
</reference>
<organism evidence="2 3">
    <name type="scientific">Orchesella cincta</name>
    <name type="common">Springtail</name>
    <name type="synonym">Podura cincta</name>
    <dbReference type="NCBI Taxonomy" id="48709"/>
    <lineage>
        <taxon>Eukaryota</taxon>
        <taxon>Metazoa</taxon>
        <taxon>Ecdysozoa</taxon>
        <taxon>Arthropoda</taxon>
        <taxon>Hexapoda</taxon>
        <taxon>Collembola</taxon>
        <taxon>Entomobryomorpha</taxon>
        <taxon>Entomobryoidea</taxon>
        <taxon>Orchesellidae</taxon>
        <taxon>Orchesellinae</taxon>
        <taxon>Orchesella</taxon>
    </lineage>
</organism>
<protein>
    <submittedName>
        <fullName evidence="2">Fibroblast growth factor receptor</fullName>
    </submittedName>
</protein>
<sequence>MDELIISSTFLYSYSLMMRCWAYQPTSRPTFHQIVQELSKMLEDGIEYLKLDVPSVSNPGYDYFSESDRTGSEMVNVSPPNLSPINEARPRGRRTLSMENLRLIDYEISTDEEFHCKRNSDSHACTKHTYINDPKISEQDCSKIKSPISSSGYESPIRSTASVAV</sequence>
<dbReference type="InterPro" id="IPR011009">
    <property type="entry name" value="Kinase-like_dom_sf"/>
</dbReference>
<keyword evidence="3" id="KW-1185">Reference proteome</keyword>
<feature type="region of interest" description="Disordered" evidence="1">
    <location>
        <begin position="69"/>
        <end position="88"/>
    </location>
</feature>
<gene>
    <name evidence="2" type="ORF">Ocin01_03523</name>
</gene>
<proteinExistence type="predicted"/>
<evidence type="ECO:0000313" key="2">
    <source>
        <dbReference type="EMBL" id="ODN03156.1"/>
    </source>
</evidence>
<evidence type="ECO:0000313" key="3">
    <source>
        <dbReference type="Proteomes" id="UP000094527"/>
    </source>
</evidence>
<dbReference type="Gene3D" id="1.10.510.10">
    <property type="entry name" value="Transferase(Phosphotransferase) domain 1"/>
    <property type="match status" value="1"/>
</dbReference>
<feature type="compositionally biased region" description="Polar residues" evidence="1">
    <location>
        <begin position="73"/>
        <end position="84"/>
    </location>
</feature>
<dbReference type="AlphaFoldDB" id="A0A1D2NDW6"/>
<dbReference type="EMBL" id="LJIJ01000085">
    <property type="protein sequence ID" value="ODN03156.1"/>
    <property type="molecule type" value="Genomic_DNA"/>
</dbReference>
<dbReference type="Proteomes" id="UP000094527">
    <property type="component" value="Unassembled WGS sequence"/>
</dbReference>
<accession>A0A1D2NDW6</accession>
<evidence type="ECO:0000256" key="1">
    <source>
        <dbReference type="SAM" id="MobiDB-lite"/>
    </source>
</evidence>
<dbReference type="SUPFAM" id="SSF56112">
    <property type="entry name" value="Protein kinase-like (PK-like)"/>
    <property type="match status" value="1"/>
</dbReference>